<dbReference type="Proteomes" id="UP001363151">
    <property type="component" value="Unassembled WGS sequence"/>
</dbReference>
<reference evidence="3 4" key="1">
    <citation type="submission" date="2024-03" db="EMBL/GenBank/DDBJ databases">
        <title>Aureococcus anophagefferens CCMP1851 and Kratosvirus quantuckense: Draft genome of a second virus-susceptible host strain in the model system.</title>
        <authorList>
            <person name="Chase E."/>
            <person name="Truchon A.R."/>
            <person name="Schepens W."/>
            <person name="Wilhelm S.W."/>
        </authorList>
    </citation>
    <scope>NUCLEOTIDE SEQUENCE [LARGE SCALE GENOMIC DNA]</scope>
    <source>
        <strain evidence="3 4">CCMP1851</strain>
    </source>
</reference>
<evidence type="ECO:0000256" key="2">
    <source>
        <dbReference type="SAM" id="SignalP"/>
    </source>
</evidence>
<feature type="region of interest" description="Disordered" evidence="1">
    <location>
        <begin position="1129"/>
        <end position="1184"/>
    </location>
</feature>
<protein>
    <submittedName>
        <fullName evidence="3">Uncharacterized protein</fullName>
    </submittedName>
</protein>
<dbReference type="EMBL" id="JBBJCI010000395">
    <property type="protein sequence ID" value="KAK7231558.1"/>
    <property type="molecule type" value="Genomic_DNA"/>
</dbReference>
<feature type="region of interest" description="Disordered" evidence="1">
    <location>
        <begin position="347"/>
        <end position="377"/>
    </location>
</feature>
<gene>
    <name evidence="3" type="ORF">SO694_0025403</name>
</gene>
<comment type="caution">
    <text evidence="3">The sequence shown here is derived from an EMBL/GenBank/DDBJ whole genome shotgun (WGS) entry which is preliminary data.</text>
</comment>
<evidence type="ECO:0000313" key="4">
    <source>
        <dbReference type="Proteomes" id="UP001363151"/>
    </source>
</evidence>
<name>A0ABR1FIQ3_AURAN</name>
<sequence length="1184" mass="129650">MMCRVLAMTVATAAALTNGTVFGLPYAARRGGSGVGTADGTEPNVTCDVDFDVDEDMYPSRASSDIFYDAFGEGGTHVEFGWSLYDALYDEVFNGTSGYGTLRDDFAFNGTSGYDTMPNPVDYESFNVTPGYFQTPPEDLIHVRGIIVGDDGDAVDGFLYAGGGGGDQGGPGGGGGGGGGPTAARLDGYLRVGASLYKIEDYAKLKSQEFYLPLPTYRKYIRDINEATWRSLKVDEGRGDEGDTLLPAAAPSAAAATSAAPSAATPKPKPKPKRRGWFFGRLRATKAKKKNVGAPNRVEDATGLEGEGDVDEGEGDVDEGERDGSASAAPSLLGRVGRLLKSAWATTRRASTDGVDKGEGSVEGSFGDTGDVGDGRPAKLIDPKPIVAVIEAAFPGVVEARDGVVYGLGDGGNERKEIDESHVDAPVSVPIWSGPLDEREILMLLVFVANGHVYGSSANFALDRKKIKCNSDIDVHVYGRPLDKAAASVQRVFKDAGLDVRTKYYNSKLYTLVVKIGGRDFEVGVAHEPAFRHELSRWLDGDCAGRMGFFGNWKTMMENLVMSEVADECDRSGAPVRLVPRWFDEDDVVDAVLVHEDDFEAATIVSRVPAIGFDGAALGVQFKTQRCFWSGARVLSLYPSDVEAYAHVPYVRYDYELDRFLFFSTGQELLDRMTPTGHAQQRPDIEDGPWYISTMPASVAIVVDPNHDEGKALWDAEGITKEQLVAKLAALWVDGETTKTCYEDMMTSNEAGNFRAFQQVTDIAIKITDFPCQIIDAFILVDDLEVKMQEKSTNAPRGDRLAFPMRKHYDEQSFDVFLLNVRVEGRVVGFCLLPTSMLWKHRYFPGQEKLRCPYTGEVFQNPRMRTIKLASVPGLELPGLKTVLGQDHQLFEFMMEIKNKGYYVPVKEDGEGYLQLGDEAKQHVAKILRESTRPWDKSYVVGGYEDASISPQMLFESHVDHPRYAYVTGGTSARYVGTSNNHKARSHVSTYDGRDFGLGPGWTIEVVRRDDIVKRDVKNAKDVVYHFYPPAYYLFGSAFPGTFVDAIKNTSPKATNSFLRYTKSPLVALSLAERVASALQDARTDDQSAIDKLVADAALAAIIESRKDGVESTFVKRILESGFFVGTPPLIPEPAPEPVETPRRRRGASPPPKARPPKRTKTEPPPPLEYTDFRRRGTGKRRGS</sequence>
<feature type="compositionally biased region" description="Pro residues" evidence="1">
    <location>
        <begin position="1129"/>
        <end position="1139"/>
    </location>
</feature>
<feature type="compositionally biased region" description="Acidic residues" evidence="1">
    <location>
        <begin position="306"/>
        <end position="321"/>
    </location>
</feature>
<evidence type="ECO:0000313" key="3">
    <source>
        <dbReference type="EMBL" id="KAK7231558.1"/>
    </source>
</evidence>
<feature type="compositionally biased region" description="Basic and acidic residues" evidence="1">
    <location>
        <begin position="350"/>
        <end position="360"/>
    </location>
</feature>
<accession>A0ABR1FIQ3</accession>
<feature type="region of interest" description="Disordered" evidence="1">
    <location>
        <begin position="236"/>
        <end position="331"/>
    </location>
</feature>
<feature type="signal peptide" evidence="2">
    <location>
        <begin position="1"/>
        <end position="23"/>
    </location>
</feature>
<evidence type="ECO:0000256" key="1">
    <source>
        <dbReference type="SAM" id="MobiDB-lite"/>
    </source>
</evidence>
<feature type="chain" id="PRO_5046503288" evidence="2">
    <location>
        <begin position="24"/>
        <end position="1184"/>
    </location>
</feature>
<keyword evidence="2" id="KW-0732">Signal</keyword>
<organism evidence="3 4">
    <name type="scientific">Aureococcus anophagefferens</name>
    <name type="common">Harmful bloom alga</name>
    <dbReference type="NCBI Taxonomy" id="44056"/>
    <lineage>
        <taxon>Eukaryota</taxon>
        <taxon>Sar</taxon>
        <taxon>Stramenopiles</taxon>
        <taxon>Ochrophyta</taxon>
        <taxon>Pelagophyceae</taxon>
        <taxon>Pelagomonadales</taxon>
        <taxon>Pelagomonadaceae</taxon>
        <taxon>Aureococcus</taxon>
    </lineage>
</organism>
<proteinExistence type="predicted"/>
<feature type="compositionally biased region" description="Low complexity" evidence="1">
    <location>
        <begin position="247"/>
        <end position="266"/>
    </location>
</feature>
<keyword evidence="4" id="KW-1185">Reference proteome</keyword>